<sequence length="384" mass="41719">MFHQMIILFSILFLTACGNTPAVPDAHTSRRVKNIILMIGDGMGAEHRQLARIIQHNKSAEQAMNRLLIKGEVRTSAFKGRVTDSAASATAMATGHKTRNGIIGLGPDLNHFGNIVEDAKAKGKATGLVTTTHITHATPAAFVAHTGSRKNMLEIADQISLAEVDVLMGGGEVYFLPESETGCSVQAGKRTDGKNLIKMLQSSGYSFICNENMLKALDTQFPRRVLGLFGAEGLQRPISPNLALMTDKSIELLSQYPQGFFLMIEGGQIDWASHDNDAEKLMQSLRGFDQAVKVASDFALSRDDTLIIVTADHETGGLQINRNSDGQGPFVDRMGVKFYINWATHRHTAANVPLIAAGPMSVLLEGDIDNTDIYQVMLKALQSR</sequence>
<comment type="cofactor">
    <cofactor evidence="1">
        <name>Mg(2+)</name>
        <dbReference type="ChEBI" id="CHEBI:18420"/>
    </cofactor>
</comment>
<name>A0A3B0WVJ0_9ZZZZ</name>
<dbReference type="AlphaFoldDB" id="A0A3B0WVJ0"/>
<dbReference type="InterPro" id="IPR001952">
    <property type="entry name" value="Alkaline_phosphatase"/>
</dbReference>
<comment type="similarity">
    <text evidence="3">Belongs to the alkaline phosphatase family.</text>
</comment>
<gene>
    <name evidence="9" type="ORF">MNBD_GAMMA11-2650</name>
</gene>
<dbReference type="SUPFAM" id="SSF53649">
    <property type="entry name" value="Alkaline phosphatase-like"/>
    <property type="match status" value="1"/>
</dbReference>
<keyword evidence="8" id="KW-0460">Magnesium</keyword>
<keyword evidence="6 9" id="KW-0378">Hydrolase</keyword>
<evidence type="ECO:0000256" key="2">
    <source>
        <dbReference type="ARBA" id="ARBA00001947"/>
    </source>
</evidence>
<evidence type="ECO:0000256" key="3">
    <source>
        <dbReference type="ARBA" id="ARBA00005984"/>
    </source>
</evidence>
<evidence type="ECO:0000256" key="7">
    <source>
        <dbReference type="ARBA" id="ARBA00022833"/>
    </source>
</evidence>
<dbReference type="CDD" id="cd16012">
    <property type="entry name" value="ALP"/>
    <property type="match status" value="1"/>
</dbReference>
<evidence type="ECO:0000256" key="5">
    <source>
        <dbReference type="ARBA" id="ARBA00022723"/>
    </source>
</evidence>
<evidence type="ECO:0000256" key="4">
    <source>
        <dbReference type="ARBA" id="ARBA00022553"/>
    </source>
</evidence>
<dbReference type="PANTHER" id="PTHR11596">
    <property type="entry name" value="ALKALINE PHOSPHATASE"/>
    <property type="match status" value="1"/>
</dbReference>
<dbReference type="PRINTS" id="PR00113">
    <property type="entry name" value="ALKPHPHTASE"/>
</dbReference>
<comment type="cofactor">
    <cofactor evidence="2">
        <name>Zn(2+)</name>
        <dbReference type="ChEBI" id="CHEBI:29105"/>
    </cofactor>
</comment>
<dbReference type="SMART" id="SM00098">
    <property type="entry name" value="alkPPc"/>
    <property type="match status" value="1"/>
</dbReference>
<dbReference type="Pfam" id="PF00245">
    <property type="entry name" value="Alk_phosphatase"/>
    <property type="match status" value="1"/>
</dbReference>
<keyword evidence="5" id="KW-0479">Metal-binding</keyword>
<dbReference type="GO" id="GO:0004035">
    <property type="term" value="F:alkaline phosphatase activity"/>
    <property type="evidence" value="ECO:0007669"/>
    <property type="project" value="UniProtKB-EC"/>
</dbReference>
<dbReference type="PROSITE" id="PS00123">
    <property type="entry name" value="ALKALINE_PHOSPHATASE"/>
    <property type="match status" value="1"/>
</dbReference>
<proteinExistence type="inferred from homology"/>
<dbReference type="GO" id="GO:0046872">
    <property type="term" value="F:metal ion binding"/>
    <property type="evidence" value="ECO:0007669"/>
    <property type="project" value="UniProtKB-KW"/>
</dbReference>
<evidence type="ECO:0000256" key="6">
    <source>
        <dbReference type="ARBA" id="ARBA00022801"/>
    </source>
</evidence>
<dbReference type="EMBL" id="UOFG01000084">
    <property type="protein sequence ID" value="VAW59481.1"/>
    <property type="molecule type" value="Genomic_DNA"/>
</dbReference>
<accession>A0A3B0WVJ0</accession>
<dbReference type="EC" id="3.1.3.1" evidence="9"/>
<dbReference type="Gene3D" id="3.40.720.10">
    <property type="entry name" value="Alkaline Phosphatase, subunit A"/>
    <property type="match status" value="1"/>
</dbReference>
<evidence type="ECO:0000256" key="1">
    <source>
        <dbReference type="ARBA" id="ARBA00001946"/>
    </source>
</evidence>
<dbReference type="InterPro" id="IPR018299">
    <property type="entry name" value="Alkaline_phosphatase_AS"/>
</dbReference>
<dbReference type="InterPro" id="IPR017850">
    <property type="entry name" value="Alkaline_phosphatase_core_sf"/>
</dbReference>
<organism evidence="9">
    <name type="scientific">hydrothermal vent metagenome</name>
    <dbReference type="NCBI Taxonomy" id="652676"/>
    <lineage>
        <taxon>unclassified sequences</taxon>
        <taxon>metagenomes</taxon>
        <taxon>ecological metagenomes</taxon>
    </lineage>
</organism>
<dbReference type="PANTHER" id="PTHR11596:SF5">
    <property type="entry name" value="ALKALINE PHOSPHATASE"/>
    <property type="match status" value="1"/>
</dbReference>
<evidence type="ECO:0000313" key="9">
    <source>
        <dbReference type="EMBL" id="VAW59481.1"/>
    </source>
</evidence>
<reference evidence="9" key="1">
    <citation type="submission" date="2018-06" db="EMBL/GenBank/DDBJ databases">
        <authorList>
            <person name="Zhirakovskaya E."/>
        </authorList>
    </citation>
    <scope>NUCLEOTIDE SEQUENCE</scope>
</reference>
<keyword evidence="4" id="KW-0597">Phosphoprotein</keyword>
<evidence type="ECO:0000256" key="8">
    <source>
        <dbReference type="ARBA" id="ARBA00022842"/>
    </source>
</evidence>
<protein>
    <submittedName>
        <fullName evidence="9">Alkaline phosphatase</fullName>
        <ecNumber evidence="9">3.1.3.1</ecNumber>
    </submittedName>
</protein>
<keyword evidence="7" id="KW-0862">Zinc</keyword>